<reference evidence="3 4" key="1">
    <citation type="submission" date="2020-07" db="EMBL/GenBank/DDBJ databases">
        <title>Natrinema (YPL30) sp. nov. and Haloterrigena xxxxxx (YPL8) sp. nov., isolated from a salt mine.</title>
        <authorList>
            <person name="Cui H."/>
        </authorList>
    </citation>
    <scope>NUCLEOTIDE SEQUENCE [LARGE SCALE GENOMIC DNA]</scope>
    <source>
        <strain evidence="3 4">YPL13</strain>
    </source>
</reference>
<evidence type="ECO:0000313" key="4">
    <source>
        <dbReference type="Proteomes" id="UP000510869"/>
    </source>
</evidence>
<organism evidence="3 4">
    <name type="scientific">Natrinema zhouii</name>
    <dbReference type="NCBI Taxonomy" id="1710539"/>
    <lineage>
        <taxon>Archaea</taxon>
        <taxon>Methanobacteriati</taxon>
        <taxon>Methanobacteriota</taxon>
        <taxon>Stenosarchaea group</taxon>
        <taxon>Halobacteria</taxon>
        <taxon>Halobacteriales</taxon>
        <taxon>Natrialbaceae</taxon>
        <taxon>Natrinema</taxon>
    </lineage>
</organism>
<name>A0A7D6CM20_9EURY</name>
<dbReference type="EMBL" id="CP059154">
    <property type="protein sequence ID" value="QLK24335.1"/>
    <property type="molecule type" value="Genomic_DNA"/>
</dbReference>
<dbReference type="Pfam" id="PF02538">
    <property type="entry name" value="Hydantoinase_B"/>
    <property type="match status" value="1"/>
</dbReference>
<dbReference type="RefSeq" id="WP_180839424.1">
    <property type="nucleotide sequence ID" value="NZ_CP059154.1"/>
</dbReference>
<evidence type="ECO:0000256" key="1">
    <source>
        <dbReference type="SAM" id="MobiDB-lite"/>
    </source>
</evidence>
<protein>
    <submittedName>
        <fullName evidence="3">Hydantoinase B/oxoprolinase family protein</fullName>
    </submittedName>
</protein>
<dbReference type="GeneID" id="56143405"/>
<accession>A0A7D6CM20</accession>
<keyword evidence="4" id="KW-1185">Reference proteome</keyword>
<dbReference type="Proteomes" id="UP000510869">
    <property type="component" value="Chromosome"/>
</dbReference>
<feature type="compositionally biased region" description="Acidic residues" evidence="1">
    <location>
        <begin position="534"/>
        <end position="543"/>
    </location>
</feature>
<dbReference type="GO" id="GO:0017168">
    <property type="term" value="F:5-oxoprolinase (ATP-hydrolyzing) activity"/>
    <property type="evidence" value="ECO:0007669"/>
    <property type="project" value="TreeGrafter"/>
</dbReference>
<evidence type="ECO:0000259" key="2">
    <source>
        <dbReference type="Pfam" id="PF02538"/>
    </source>
</evidence>
<gene>
    <name evidence="3" type="ORF">HYG81_09330</name>
</gene>
<dbReference type="KEGG" id="nay:HYG81_09330"/>
<sequence>MTTDSTDGTDDTDDSIDPVTLEVLRNQLESVAEEMGQTLIRGAYSPNIKERRDCSTALFDAEGRMIAQAEHIPVHLGAMPAAVDAVREHDPKPGDVFVLNDPFTGGTHLPDVTMVSPIAPGRRETGTEDDSEIVGYAVSRAHHADVGGMTPGSMPAGAQEIYQEGLRLPPTRLVEGGEDRDDVRSLILANVRNPGERRADLRAQQAANERAEERLAALFEEHGRETVLEGFDAVIDYSRERITEEIAALPDGTYEATDLLEGDGVTDEDIEIAVTVTVDGETIHVDFAGTAAQVAGNLNAPVAVATSAVYFVVRCITDPEIPPNHGCYEPVSVHAPEGSLLNPNPPAAVVGGNVETSQRVTDVVFTALAGAAPDRVPAQSQGTMNNLTIGARDGSFAYYETIGGGFGARADRDGMDGVQVGMTNTLNTPVESLETEYPLRVERYALRDGSGGRGRFRGGLGLERSVTVETDATVSLLTERRRHAPKGVAGGENGATGENLIDGEAVPAKTTVDVAAGTTVTVKTPGGGGHGEPDEREDGGGDV</sequence>
<dbReference type="InterPro" id="IPR003692">
    <property type="entry name" value="Hydantoinase_B"/>
</dbReference>
<dbReference type="PANTHER" id="PTHR11365:SF23">
    <property type="entry name" value="HYPOTHETICAL 5-OXOPROLINASE (EUROFUNG)-RELATED"/>
    <property type="match status" value="1"/>
</dbReference>
<dbReference type="OrthoDB" id="8261at2157"/>
<feature type="region of interest" description="Disordered" evidence="1">
    <location>
        <begin position="519"/>
        <end position="543"/>
    </location>
</feature>
<dbReference type="GO" id="GO:0005829">
    <property type="term" value="C:cytosol"/>
    <property type="evidence" value="ECO:0007669"/>
    <property type="project" value="TreeGrafter"/>
</dbReference>
<proteinExistence type="predicted"/>
<feature type="domain" description="Hydantoinase B/oxoprolinase" evidence="2">
    <location>
        <begin position="17"/>
        <end position="533"/>
    </location>
</feature>
<dbReference type="AlphaFoldDB" id="A0A7D6CM20"/>
<dbReference type="GO" id="GO:0006749">
    <property type="term" value="P:glutathione metabolic process"/>
    <property type="evidence" value="ECO:0007669"/>
    <property type="project" value="TreeGrafter"/>
</dbReference>
<dbReference type="PANTHER" id="PTHR11365">
    <property type="entry name" value="5-OXOPROLINASE RELATED"/>
    <property type="match status" value="1"/>
</dbReference>
<evidence type="ECO:0000313" key="3">
    <source>
        <dbReference type="EMBL" id="QLK24335.1"/>
    </source>
</evidence>
<dbReference type="InterPro" id="IPR045079">
    <property type="entry name" value="Oxoprolinase-like"/>
</dbReference>